<name>A0A8D8M3R5_9HEMI</name>
<protein>
    <submittedName>
        <fullName evidence="1">Uncharacterized protein</fullName>
    </submittedName>
</protein>
<dbReference type="EMBL" id="HBUF01050245">
    <property type="protein sequence ID" value="CAG6621466.1"/>
    <property type="molecule type" value="Transcribed_RNA"/>
</dbReference>
<proteinExistence type="predicted"/>
<sequence length="117" mass="13775">MPVRNYLLGIIKKEELLTLYALYIYRVIMFIRTYDSSKIALNSEINPYNYKLRSHEYDLYVAFSRTAKTANSVFNVGPRLYNRLPAEMKTLDSNLLHTKLKVYLAGLCLYSMDEYLK</sequence>
<organism evidence="1">
    <name type="scientific">Cacopsylla melanoneura</name>
    <dbReference type="NCBI Taxonomy" id="428564"/>
    <lineage>
        <taxon>Eukaryota</taxon>
        <taxon>Metazoa</taxon>
        <taxon>Ecdysozoa</taxon>
        <taxon>Arthropoda</taxon>
        <taxon>Hexapoda</taxon>
        <taxon>Insecta</taxon>
        <taxon>Pterygota</taxon>
        <taxon>Neoptera</taxon>
        <taxon>Paraneoptera</taxon>
        <taxon>Hemiptera</taxon>
        <taxon>Sternorrhyncha</taxon>
        <taxon>Psylloidea</taxon>
        <taxon>Psyllidae</taxon>
        <taxon>Psyllinae</taxon>
        <taxon>Cacopsylla</taxon>
    </lineage>
</organism>
<accession>A0A8D8M3R5</accession>
<dbReference type="EMBL" id="HBUF01050244">
    <property type="protein sequence ID" value="CAG6621465.1"/>
    <property type="molecule type" value="Transcribed_RNA"/>
</dbReference>
<evidence type="ECO:0000313" key="1">
    <source>
        <dbReference type="EMBL" id="CAG6621465.1"/>
    </source>
</evidence>
<dbReference type="AlphaFoldDB" id="A0A8D8M3R5"/>
<reference evidence="1" key="1">
    <citation type="submission" date="2021-05" db="EMBL/GenBank/DDBJ databases">
        <authorList>
            <person name="Alioto T."/>
            <person name="Alioto T."/>
            <person name="Gomez Garrido J."/>
        </authorList>
    </citation>
    <scope>NUCLEOTIDE SEQUENCE</scope>
</reference>
<dbReference type="EMBL" id="HBUF01050246">
    <property type="protein sequence ID" value="CAG6621467.1"/>
    <property type="molecule type" value="Transcribed_RNA"/>
</dbReference>